<organism evidence="1 2">
    <name type="scientific">Candidatus Wolfebacteria bacterium CG03_land_8_20_14_0_80_36_15</name>
    <dbReference type="NCBI Taxonomy" id="1975067"/>
    <lineage>
        <taxon>Bacteria</taxon>
        <taxon>Candidatus Wolfeibacteriota</taxon>
    </lineage>
</organism>
<dbReference type="AlphaFoldDB" id="A0A2M7B7S9"/>
<feature type="non-terminal residue" evidence="1">
    <location>
        <position position="162"/>
    </location>
</feature>
<keyword evidence="1" id="KW-0489">Methyltransferase</keyword>
<dbReference type="GO" id="GO:0070475">
    <property type="term" value="P:rRNA base methylation"/>
    <property type="evidence" value="ECO:0007669"/>
    <property type="project" value="TreeGrafter"/>
</dbReference>
<dbReference type="SUPFAM" id="SSF53335">
    <property type="entry name" value="S-adenosyl-L-methionine-dependent methyltransferases"/>
    <property type="match status" value="1"/>
</dbReference>
<evidence type="ECO:0000313" key="1">
    <source>
        <dbReference type="EMBL" id="PIU99156.1"/>
    </source>
</evidence>
<dbReference type="Pfam" id="PF01795">
    <property type="entry name" value="Methyltransf_5"/>
    <property type="match status" value="1"/>
</dbReference>
<accession>A0A2M7B7S9</accession>
<dbReference type="GO" id="GO:0071424">
    <property type="term" value="F:rRNA (cytosine-N4-)-methyltransferase activity"/>
    <property type="evidence" value="ECO:0007669"/>
    <property type="project" value="TreeGrafter"/>
</dbReference>
<protein>
    <submittedName>
        <fullName evidence="1">16S rRNA (Cytosine(1402)-N(4))-methyltransferase</fullName>
    </submittedName>
</protein>
<dbReference type="Proteomes" id="UP000230131">
    <property type="component" value="Unassembled WGS sequence"/>
</dbReference>
<reference evidence="2" key="1">
    <citation type="submission" date="2017-09" db="EMBL/GenBank/DDBJ databases">
        <title>Depth-based differentiation of microbial function through sediment-hosted aquifers and enrichment of novel symbionts in the deep terrestrial subsurface.</title>
        <authorList>
            <person name="Probst A.J."/>
            <person name="Ladd B."/>
            <person name="Jarett J.K."/>
            <person name="Geller-Mcgrath D.E."/>
            <person name="Sieber C.M.K."/>
            <person name="Emerson J.B."/>
            <person name="Anantharaman K."/>
            <person name="Thomas B.C."/>
            <person name="Malmstrom R."/>
            <person name="Stieglmeier M."/>
            <person name="Klingl A."/>
            <person name="Woyke T."/>
            <person name="Ryan C.M."/>
            <person name="Banfield J.F."/>
        </authorList>
    </citation>
    <scope>NUCLEOTIDE SEQUENCE [LARGE SCALE GENOMIC DNA]</scope>
</reference>
<dbReference type="InterPro" id="IPR029063">
    <property type="entry name" value="SAM-dependent_MTases_sf"/>
</dbReference>
<comment type="caution">
    <text evidence="1">The sequence shown here is derived from an EMBL/GenBank/DDBJ whole genome shotgun (WGS) entry which is preliminary data.</text>
</comment>
<gene>
    <name evidence="1" type="primary">mraW</name>
    <name evidence="1" type="ORF">COS59_01240</name>
</gene>
<dbReference type="InterPro" id="IPR002903">
    <property type="entry name" value="RsmH"/>
</dbReference>
<dbReference type="PANTHER" id="PTHR11265:SF0">
    <property type="entry name" value="12S RRNA N4-METHYLCYTIDINE METHYLTRANSFERASE"/>
    <property type="match status" value="1"/>
</dbReference>
<sequence>MASKTKYVRGARFCSLADARTKSAHIPVLLKEVIEILNPKLGPACRQAGNFFIDGTVGSAGHTASILEKMMPRGKFLALDWDKKLLEKAKKEIEAKFQIPPKENLRLPTGQANSKFQIFWVNDNYANLPEILKDLQGKKLEKADGLLLDLGFSSDQLEKSGR</sequence>
<dbReference type="PANTHER" id="PTHR11265">
    <property type="entry name" value="S-ADENOSYL-METHYLTRANSFERASE MRAW"/>
    <property type="match status" value="1"/>
</dbReference>
<dbReference type="EMBL" id="PEVH01000040">
    <property type="protein sequence ID" value="PIU99156.1"/>
    <property type="molecule type" value="Genomic_DNA"/>
</dbReference>
<evidence type="ECO:0000313" key="2">
    <source>
        <dbReference type="Proteomes" id="UP000230131"/>
    </source>
</evidence>
<name>A0A2M7B7S9_9BACT</name>
<proteinExistence type="predicted"/>
<dbReference type="Gene3D" id="3.40.50.150">
    <property type="entry name" value="Vaccinia Virus protein VP39"/>
    <property type="match status" value="1"/>
</dbReference>
<keyword evidence="1" id="KW-0808">Transferase</keyword>